<dbReference type="EMBL" id="CP019343">
    <property type="protein sequence ID" value="ARN74972.1"/>
    <property type="molecule type" value="Genomic_DNA"/>
</dbReference>
<dbReference type="InterPro" id="IPR013656">
    <property type="entry name" value="PAS_4"/>
</dbReference>
<evidence type="ECO:0000259" key="1">
    <source>
        <dbReference type="Pfam" id="PF08448"/>
    </source>
</evidence>
<sequence length="163" mass="18888">MFDESEYILIKTDQQLTISYTNQTFQQLINTPEEQLIGENFEHVWRPDIPASIQRFSSQQLKKLGFYNGYASYPLAANTKSREWIFFDFGKRYSTDGTWLGYEYIGYCPSVQGIDHFDRLFAELAELEDGSSDGLEKAQQHLHNNIESTGMGYEELVCILQDL</sequence>
<feature type="domain" description="PAS fold-4" evidence="1">
    <location>
        <begin position="7"/>
        <end position="55"/>
    </location>
</feature>
<dbReference type="InterPro" id="IPR035965">
    <property type="entry name" value="PAS-like_dom_sf"/>
</dbReference>
<keyword evidence="3" id="KW-1185">Reference proteome</keyword>
<protein>
    <recommendedName>
        <fullName evidence="1">PAS fold-4 domain-containing protein</fullName>
    </recommendedName>
</protein>
<dbReference type="Gene3D" id="3.30.450.20">
    <property type="entry name" value="PAS domain"/>
    <property type="match status" value="1"/>
</dbReference>
<dbReference type="RefSeq" id="WP_085759138.1">
    <property type="nucleotide sequence ID" value="NZ_CP019343.1"/>
</dbReference>
<dbReference type="Proteomes" id="UP000193450">
    <property type="component" value="Chromosome"/>
</dbReference>
<accession>A0A1X9NEV7</accession>
<name>A0A1X9NEV7_9GAMM</name>
<proteinExistence type="predicted"/>
<reference evidence="2 3" key="1">
    <citation type="submission" date="2016-11" db="EMBL/GenBank/DDBJ databases">
        <title>Trade-off between light-utilization and light-protection in marine flavobacteria.</title>
        <authorList>
            <person name="Kumagai Y."/>
        </authorList>
    </citation>
    <scope>NUCLEOTIDE SEQUENCE [LARGE SCALE GENOMIC DNA]</scope>
    <source>
        <strain evidence="2 3">NBRC 107125</strain>
    </source>
</reference>
<dbReference type="CDD" id="cd00130">
    <property type="entry name" value="PAS"/>
    <property type="match status" value="1"/>
</dbReference>
<dbReference type="InterPro" id="IPR000014">
    <property type="entry name" value="PAS"/>
</dbReference>
<evidence type="ECO:0000313" key="2">
    <source>
        <dbReference type="EMBL" id="ARN74972.1"/>
    </source>
</evidence>
<dbReference type="Pfam" id="PF08448">
    <property type="entry name" value="PAS_4"/>
    <property type="match status" value="1"/>
</dbReference>
<evidence type="ECO:0000313" key="3">
    <source>
        <dbReference type="Proteomes" id="UP000193450"/>
    </source>
</evidence>
<dbReference type="SUPFAM" id="SSF55785">
    <property type="entry name" value="PYP-like sensor domain (PAS domain)"/>
    <property type="match status" value="1"/>
</dbReference>
<gene>
    <name evidence="2" type="ORF">BST96_13110</name>
</gene>
<dbReference type="KEGG" id="osg:BST96_13110"/>
<dbReference type="AlphaFoldDB" id="A0A1X9NEV7"/>
<dbReference type="STRING" id="716816.BST96_13110"/>
<organism evidence="2 3">
    <name type="scientific">Oceanicoccus sagamiensis</name>
    <dbReference type="NCBI Taxonomy" id="716816"/>
    <lineage>
        <taxon>Bacteria</taxon>
        <taxon>Pseudomonadati</taxon>
        <taxon>Pseudomonadota</taxon>
        <taxon>Gammaproteobacteria</taxon>
        <taxon>Cellvibrionales</taxon>
        <taxon>Spongiibacteraceae</taxon>
        <taxon>Oceanicoccus</taxon>
    </lineage>
</organism>